<keyword evidence="2" id="KW-1185">Reference proteome</keyword>
<evidence type="ECO:0000313" key="1">
    <source>
        <dbReference type="EMBL" id="RIA83336.1"/>
    </source>
</evidence>
<reference evidence="1 2" key="1">
    <citation type="submission" date="2018-06" db="EMBL/GenBank/DDBJ databases">
        <title>Comparative genomics reveals the genomic features of Rhizophagus irregularis, R. cerebriforme, R. diaphanum and Gigaspora rosea, and their symbiotic lifestyle signature.</title>
        <authorList>
            <person name="Morin E."/>
            <person name="San Clemente H."/>
            <person name="Chen E.C.H."/>
            <person name="De La Providencia I."/>
            <person name="Hainaut M."/>
            <person name="Kuo A."/>
            <person name="Kohler A."/>
            <person name="Murat C."/>
            <person name="Tang N."/>
            <person name="Roy S."/>
            <person name="Loubradou J."/>
            <person name="Henrissat B."/>
            <person name="Grigoriev I.V."/>
            <person name="Corradi N."/>
            <person name="Roux C."/>
            <person name="Martin F.M."/>
        </authorList>
    </citation>
    <scope>NUCLEOTIDE SEQUENCE [LARGE SCALE GENOMIC DNA]</scope>
    <source>
        <strain evidence="1 2">DAOM 227022</strain>
    </source>
</reference>
<dbReference type="Proteomes" id="UP000265703">
    <property type="component" value="Unassembled WGS sequence"/>
</dbReference>
<evidence type="ECO:0000313" key="2">
    <source>
        <dbReference type="Proteomes" id="UP000265703"/>
    </source>
</evidence>
<protein>
    <submittedName>
        <fullName evidence="1">Uncharacterized protein</fullName>
    </submittedName>
</protein>
<accession>A0A397SF38</accession>
<organism evidence="1 2">
    <name type="scientific">Glomus cerebriforme</name>
    <dbReference type="NCBI Taxonomy" id="658196"/>
    <lineage>
        <taxon>Eukaryota</taxon>
        <taxon>Fungi</taxon>
        <taxon>Fungi incertae sedis</taxon>
        <taxon>Mucoromycota</taxon>
        <taxon>Glomeromycotina</taxon>
        <taxon>Glomeromycetes</taxon>
        <taxon>Glomerales</taxon>
        <taxon>Glomeraceae</taxon>
        <taxon>Glomus</taxon>
    </lineage>
</organism>
<gene>
    <name evidence="1" type="ORF">C1645_833978</name>
</gene>
<dbReference type="AlphaFoldDB" id="A0A397SF38"/>
<comment type="caution">
    <text evidence="1">The sequence shown here is derived from an EMBL/GenBank/DDBJ whole genome shotgun (WGS) entry which is preliminary data.</text>
</comment>
<proteinExistence type="predicted"/>
<name>A0A397SF38_9GLOM</name>
<dbReference type="EMBL" id="QKYT01000581">
    <property type="protein sequence ID" value="RIA83336.1"/>
    <property type="molecule type" value="Genomic_DNA"/>
</dbReference>
<sequence>MTILTRSKTQKSRFATLSKFEFDRCYRLAYEQLSKEDNNNNNNKEDNEIIYSETISDDYDTLTNTSTV</sequence>